<dbReference type="InterPro" id="IPR036834">
    <property type="entry name" value="Bcl-2-like_sf"/>
</dbReference>
<accession>A0A1A6FW64</accession>
<organism evidence="3 4">
    <name type="scientific">Neotoma lepida</name>
    <name type="common">Desert woodrat</name>
    <dbReference type="NCBI Taxonomy" id="56216"/>
    <lineage>
        <taxon>Eukaryota</taxon>
        <taxon>Metazoa</taxon>
        <taxon>Chordata</taxon>
        <taxon>Craniata</taxon>
        <taxon>Vertebrata</taxon>
        <taxon>Euteleostomi</taxon>
        <taxon>Mammalia</taxon>
        <taxon>Eutheria</taxon>
        <taxon>Euarchontoglires</taxon>
        <taxon>Glires</taxon>
        <taxon>Rodentia</taxon>
        <taxon>Myomorpha</taxon>
        <taxon>Muroidea</taxon>
        <taxon>Cricetidae</taxon>
        <taxon>Neotominae</taxon>
        <taxon>Neotoma</taxon>
    </lineage>
</organism>
<dbReference type="EMBL" id="LZPO01116966">
    <property type="protein sequence ID" value="OBS58163.1"/>
    <property type="molecule type" value="Genomic_DNA"/>
</dbReference>
<dbReference type="PROSITE" id="PS50062">
    <property type="entry name" value="BCL2_FAMILY"/>
    <property type="match status" value="1"/>
</dbReference>
<dbReference type="AlphaFoldDB" id="A0A1A6FW64"/>
<name>A0A1A6FW64_NEOLE</name>
<dbReference type="OrthoDB" id="6080198at2759"/>
<evidence type="ECO:0000313" key="3">
    <source>
        <dbReference type="EMBL" id="OBS58163.1"/>
    </source>
</evidence>
<dbReference type="Proteomes" id="UP000092124">
    <property type="component" value="Unassembled WGS sequence"/>
</dbReference>
<evidence type="ECO:0000256" key="2">
    <source>
        <dbReference type="ARBA" id="ARBA00022703"/>
    </source>
</evidence>
<gene>
    <name evidence="3" type="ORF">A6R68_10709</name>
</gene>
<evidence type="ECO:0000313" key="4">
    <source>
        <dbReference type="Proteomes" id="UP000092124"/>
    </source>
</evidence>
<dbReference type="Gene3D" id="1.10.437.10">
    <property type="entry name" value="Blc2-like"/>
    <property type="match status" value="2"/>
</dbReference>
<keyword evidence="4" id="KW-1185">Reference proteome</keyword>
<comment type="similarity">
    <text evidence="1">Belongs to the Bcl-2 family.</text>
</comment>
<protein>
    <submittedName>
        <fullName evidence="3">Uncharacterized protein</fullName>
    </submittedName>
</protein>
<dbReference type="SUPFAM" id="SSF56854">
    <property type="entry name" value="Bcl-2 inhibitors of programmed cell death"/>
    <property type="match status" value="1"/>
</dbReference>
<dbReference type="InterPro" id="IPR002475">
    <property type="entry name" value="Bcl2-like"/>
</dbReference>
<dbReference type="PROSITE" id="PS01258">
    <property type="entry name" value="BH2"/>
    <property type="match status" value="1"/>
</dbReference>
<evidence type="ECO:0000256" key="1">
    <source>
        <dbReference type="ARBA" id="ARBA00009458"/>
    </source>
</evidence>
<feature type="non-terminal residue" evidence="3">
    <location>
        <position position="165"/>
    </location>
</feature>
<dbReference type="GO" id="GO:0042981">
    <property type="term" value="P:regulation of apoptotic process"/>
    <property type="evidence" value="ECO:0007669"/>
    <property type="project" value="InterPro"/>
</dbReference>
<comment type="caution">
    <text evidence="3">The sequence shown here is derived from an EMBL/GenBank/DDBJ whole genome shotgun (WGS) entry which is preliminary data.</text>
</comment>
<proteinExistence type="inferred from homology"/>
<keyword evidence="2" id="KW-0053">Apoptosis</keyword>
<sequence length="165" mass="18071">MKTGGFLLQGFIQGRAWRTAGETPELTLEQPPQDASTKKLSECLSLIGDDLDSIMELQRTIADVNMDPPPFTHPGSSSMWKLTCLLIATSAGASVQANQNHLGLTLDFLQEWLLVWIQDQGGWNSLLSYFRIPTWQTVATFVSGVVTASLTYLEEDGLTLPAALD</sequence>
<dbReference type="STRING" id="56216.A0A1A6FW64"/>
<dbReference type="GO" id="GO:0006915">
    <property type="term" value="P:apoptotic process"/>
    <property type="evidence" value="ECO:0007669"/>
    <property type="project" value="UniProtKB-KW"/>
</dbReference>
<dbReference type="InterPro" id="IPR020726">
    <property type="entry name" value="Bcl2_BH2_motif_CS"/>
</dbReference>
<reference evidence="3 4" key="1">
    <citation type="submission" date="2016-06" db="EMBL/GenBank/DDBJ databases">
        <title>The Draft Genome Sequence and Annotation of the Desert Woodrat Neotoma lepida.</title>
        <authorList>
            <person name="Campbell M."/>
            <person name="Oakeson K.F."/>
            <person name="Yandell M."/>
            <person name="Halpert J.R."/>
            <person name="Dearing D."/>
        </authorList>
    </citation>
    <scope>NUCLEOTIDE SEQUENCE [LARGE SCALE GENOMIC DNA]</scope>
    <source>
        <strain evidence="3">417</strain>
        <tissue evidence="3">Liver</tissue>
    </source>
</reference>